<dbReference type="AlphaFoldDB" id="A0A314YEP6"/>
<reference evidence="2 3" key="1">
    <citation type="submission" date="2018-02" db="EMBL/GenBank/DDBJ databases">
        <title>Draft genome of wild Prunus yedoensis var. nudiflora.</title>
        <authorList>
            <person name="Baek S."/>
            <person name="Kim J.-H."/>
            <person name="Choi K."/>
            <person name="Kim G.-B."/>
            <person name="Cho A."/>
            <person name="Jang H."/>
            <person name="Shin C.-H."/>
            <person name="Yu H.-J."/>
            <person name="Mun J.-H."/>
        </authorList>
    </citation>
    <scope>NUCLEOTIDE SEQUENCE [LARGE SCALE GENOMIC DNA]</scope>
    <source>
        <strain evidence="3">cv. Jeju island</strain>
        <tissue evidence="2">Leaf</tissue>
    </source>
</reference>
<name>A0A314YEP6_PRUYE</name>
<dbReference type="Proteomes" id="UP000250321">
    <property type="component" value="Unassembled WGS sequence"/>
</dbReference>
<proteinExistence type="predicted"/>
<evidence type="ECO:0000313" key="3">
    <source>
        <dbReference type="Proteomes" id="UP000250321"/>
    </source>
</evidence>
<protein>
    <submittedName>
        <fullName evidence="2">Uncharacterized protein</fullName>
    </submittedName>
</protein>
<evidence type="ECO:0000313" key="2">
    <source>
        <dbReference type="EMBL" id="PQQ06975.1"/>
    </source>
</evidence>
<evidence type="ECO:0000256" key="1">
    <source>
        <dbReference type="SAM" id="MobiDB-lite"/>
    </source>
</evidence>
<sequence length="60" mass="6243">MARGNGQGGRGISRGRGNVAQATVYQNSQQSVARGRGHGGAIWTTLPMIITWPGNMGNSC</sequence>
<feature type="region of interest" description="Disordered" evidence="1">
    <location>
        <begin position="1"/>
        <end position="20"/>
    </location>
</feature>
<organism evidence="2 3">
    <name type="scientific">Prunus yedoensis var. nudiflora</name>
    <dbReference type="NCBI Taxonomy" id="2094558"/>
    <lineage>
        <taxon>Eukaryota</taxon>
        <taxon>Viridiplantae</taxon>
        <taxon>Streptophyta</taxon>
        <taxon>Embryophyta</taxon>
        <taxon>Tracheophyta</taxon>
        <taxon>Spermatophyta</taxon>
        <taxon>Magnoliopsida</taxon>
        <taxon>eudicotyledons</taxon>
        <taxon>Gunneridae</taxon>
        <taxon>Pentapetalae</taxon>
        <taxon>rosids</taxon>
        <taxon>fabids</taxon>
        <taxon>Rosales</taxon>
        <taxon>Rosaceae</taxon>
        <taxon>Amygdaloideae</taxon>
        <taxon>Amygdaleae</taxon>
        <taxon>Prunus</taxon>
    </lineage>
</organism>
<feature type="compositionally biased region" description="Gly residues" evidence="1">
    <location>
        <begin position="1"/>
        <end position="14"/>
    </location>
</feature>
<dbReference type="EMBL" id="PJQY01000913">
    <property type="protein sequence ID" value="PQQ06975.1"/>
    <property type="molecule type" value="Genomic_DNA"/>
</dbReference>
<accession>A0A314YEP6</accession>
<comment type="caution">
    <text evidence="2">The sequence shown here is derived from an EMBL/GenBank/DDBJ whole genome shotgun (WGS) entry which is preliminary data.</text>
</comment>
<gene>
    <name evidence="2" type="ORF">Pyn_08010</name>
</gene>
<keyword evidence="3" id="KW-1185">Reference proteome</keyword>